<dbReference type="GO" id="GO:0032027">
    <property type="term" value="F:myosin light chain binding"/>
    <property type="evidence" value="ECO:0007669"/>
    <property type="project" value="InterPro"/>
</dbReference>
<dbReference type="KEGG" id="nve:5509837"/>
<feature type="compositionally biased region" description="Polar residues" evidence="1">
    <location>
        <begin position="164"/>
        <end position="173"/>
    </location>
</feature>
<dbReference type="AlphaFoldDB" id="A7SDI4"/>
<feature type="region of interest" description="Disordered" evidence="1">
    <location>
        <begin position="157"/>
        <end position="176"/>
    </location>
</feature>
<name>A7SDI4_NEMVE</name>
<dbReference type="GO" id="GO:0120212">
    <property type="term" value="C:sperm head-tail coupling apparatus"/>
    <property type="evidence" value="ECO:0007669"/>
    <property type="project" value="InterPro"/>
</dbReference>
<accession>A7SDI4</accession>
<dbReference type="PANTHER" id="PTHR16435:SF6">
    <property type="entry name" value="IP09370P"/>
    <property type="match status" value="1"/>
</dbReference>
<dbReference type="EMBL" id="DS469630">
    <property type="protein sequence ID" value="EDO38231.1"/>
    <property type="molecule type" value="Genomic_DNA"/>
</dbReference>
<protein>
    <submittedName>
        <fullName evidence="2">Uncharacterized protein</fullName>
    </submittedName>
</protein>
<dbReference type="Proteomes" id="UP000001593">
    <property type="component" value="Unassembled WGS sequence"/>
</dbReference>
<feature type="region of interest" description="Disordered" evidence="1">
    <location>
        <begin position="64"/>
        <end position="96"/>
    </location>
</feature>
<dbReference type="HOGENOM" id="CLU_802410_0_0_1"/>
<dbReference type="STRING" id="45351.A7SDI4"/>
<dbReference type="GO" id="GO:0007283">
    <property type="term" value="P:spermatogenesis"/>
    <property type="evidence" value="ECO:0007669"/>
    <property type="project" value="InterPro"/>
</dbReference>
<dbReference type="PANTHER" id="PTHR16435">
    <property type="entry name" value="SPERMATOGENESIS-ASSOCIATED PROTEIN 6 SPATA6"/>
    <property type="match status" value="1"/>
</dbReference>
<dbReference type="InterPro" id="IPR042769">
    <property type="entry name" value="SPATA6_fam"/>
</dbReference>
<sequence>MQEITIPGMPAHANGLAESESEESDESSETEDEIVVLPPSRMGNGAFHEEHCVCECPRRPENMGMVVPKSRSVSPTRRPRSASPTRPPFKAGKADESIISRRNFRSSQRARSKIFLPAEGDPMPCIDCKTPHKDCIVCQAYYKVFGRDFLKHRFTSAGHRRAASTPSYTTFVPSSEPPKIRARRYVEDNDEDPELYQSRAYSEPLPRTKPRLFSTPKFSSSHSYARVSSPSEEIHDRVERIIRKHSPLPVSRSYVEESDSDDDSLLSLQELRSEINSARLESLDRSFEDPDHPSLGTRLDRSITVPLAKGKYWSNRKAAYTGHSHRDLFDESMESVYEDLYDRAVR</sequence>
<proteinExistence type="predicted"/>
<dbReference type="OMA" id="CVCECPR"/>
<dbReference type="OrthoDB" id="5963614at2759"/>
<evidence type="ECO:0000313" key="2">
    <source>
        <dbReference type="EMBL" id="EDO38231.1"/>
    </source>
</evidence>
<dbReference type="InParanoid" id="A7SDI4"/>
<feature type="compositionally biased region" description="Acidic residues" evidence="1">
    <location>
        <begin position="19"/>
        <end position="34"/>
    </location>
</feature>
<organism evidence="2 3">
    <name type="scientific">Nematostella vectensis</name>
    <name type="common">Starlet sea anemone</name>
    <dbReference type="NCBI Taxonomy" id="45351"/>
    <lineage>
        <taxon>Eukaryota</taxon>
        <taxon>Metazoa</taxon>
        <taxon>Cnidaria</taxon>
        <taxon>Anthozoa</taxon>
        <taxon>Hexacorallia</taxon>
        <taxon>Actiniaria</taxon>
        <taxon>Edwardsiidae</taxon>
        <taxon>Nematostella</taxon>
    </lineage>
</organism>
<keyword evidence="3" id="KW-1185">Reference proteome</keyword>
<feature type="compositionally biased region" description="Low complexity" evidence="1">
    <location>
        <begin position="70"/>
        <end position="84"/>
    </location>
</feature>
<evidence type="ECO:0000256" key="1">
    <source>
        <dbReference type="SAM" id="MobiDB-lite"/>
    </source>
</evidence>
<feature type="region of interest" description="Disordered" evidence="1">
    <location>
        <begin position="1"/>
        <end position="42"/>
    </location>
</feature>
<reference evidence="2 3" key="1">
    <citation type="journal article" date="2007" name="Science">
        <title>Sea anemone genome reveals ancestral eumetazoan gene repertoire and genomic organization.</title>
        <authorList>
            <person name="Putnam N.H."/>
            <person name="Srivastava M."/>
            <person name="Hellsten U."/>
            <person name="Dirks B."/>
            <person name="Chapman J."/>
            <person name="Salamov A."/>
            <person name="Terry A."/>
            <person name="Shapiro H."/>
            <person name="Lindquist E."/>
            <person name="Kapitonov V.V."/>
            <person name="Jurka J."/>
            <person name="Genikhovich G."/>
            <person name="Grigoriev I.V."/>
            <person name="Lucas S.M."/>
            <person name="Steele R.E."/>
            <person name="Finnerty J.R."/>
            <person name="Technau U."/>
            <person name="Martindale M.Q."/>
            <person name="Rokhsar D.S."/>
        </authorList>
    </citation>
    <scope>NUCLEOTIDE SEQUENCE [LARGE SCALE GENOMIC DNA]</scope>
    <source>
        <strain evidence="3">CH2 X CH6</strain>
    </source>
</reference>
<gene>
    <name evidence="2" type="ORF">NEMVEDRAFT_v1g244517</name>
</gene>
<evidence type="ECO:0000313" key="3">
    <source>
        <dbReference type="Proteomes" id="UP000001593"/>
    </source>
</evidence>